<protein>
    <submittedName>
        <fullName evidence="2">Putative integral membrane protein</fullName>
    </submittedName>
</protein>
<feature type="transmembrane region" description="Helical" evidence="1">
    <location>
        <begin position="267"/>
        <end position="291"/>
    </location>
</feature>
<dbReference type="Proteomes" id="UP000595703">
    <property type="component" value="Chromosome"/>
</dbReference>
<dbReference type="RefSeq" id="WP_202234080.1">
    <property type="nucleotide sequence ID" value="NZ_AP018365.1"/>
</dbReference>
<dbReference type="EMBL" id="AP018365">
    <property type="protein sequence ID" value="BBA97845.1"/>
    <property type="molecule type" value="Genomic_DNA"/>
</dbReference>
<proteinExistence type="predicted"/>
<feature type="transmembrane region" description="Helical" evidence="1">
    <location>
        <begin position="377"/>
        <end position="395"/>
    </location>
</feature>
<name>A0A7U3UP77_9ACTN</name>
<keyword evidence="1" id="KW-1133">Transmembrane helix</keyword>
<keyword evidence="3" id="KW-1185">Reference proteome</keyword>
<accession>A0A7U3UP77</accession>
<sequence length="432" mass="45928">MAGDAEGARSGGASRVPLDAEERAELDALRARLPERHRLRSALASLLIILAALLAPLSVVAVWVADDVADTDRYVRTVEPLASKPDVQAAVTANVTTAIMRRIDIDTLLSQVAPDKRPGVKEALGALNAPITEGVRNLVRQTVATFVASDAFRTLWAQLNRRAHAAFVGALTGDSGTAVRVEGDTVTLDLAPVVEQVKQRLVDSGLTVASNIPPVQAQYTLIESENVKRAQTGFRVLQLAGNWLPVVTVLLAAGGVLLAARRRRALATVALAVAATVAGLGIGLSVFRIVYLDRLPAKIDERAAGTVYDQMVHFLRESVLMVIVLGVVVALSAWLSGAGRWAVRVRAAWVSAIAAVRQAVGVSTGPVGSWVHRYRHLLHWLVVLVAAVVLVLWSYPTGMVVFWIALAALGALAAVEFLDDRRRPGGRTGSAA</sequence>
<keyword evidence="1" id="KW-0472">Membrane</keyword>
<dbReference type="KEGG" id="arev:RVR_3786"/>
<reference evidence="2 3" key="2">
    <citation type="journal article" date="2011" name="J. Antibiot.">
        <title>Furaquinocins I and J: novel polyketide isoprenoid hybrid compounds from Streptomyces reveromyceticus SN-593.</title>
        <authorList>
            <person name="Panthee S."/>
            <person name="Takahashi S."/>
            <person name="Takagi H."/>
            <person name="Nogawa T."/>
            <person name="Oowada E."/>
            <person name="Uramoto M."/>
            <person name="Osada H."/>
        </authorList>
    </citation>
    <scope>NUCLEOTIDE SEQUENCE [LARGE SCALE GENOMIC DNA]</scope>
    <source>
        <strain evidence="2 3">SN-593</strain>
    </source>
</reference>
<reference evidence="2 3" key="3">
    <citation type="journal article" date="2011" name="Nat. Chem. Biol.">
        <title>Reveromycin A biosynthesis uses RevG and RevJ for stereospecific spiroacetal formation.</title>
        <authorList>
            <person name="Takahashi S."/>
            <person name="Toyoda A."/>
            <person name="Sekiyama Y."/>
            <person name="Takagi H."/>
            <person name="Nogawa T."/>
            <person name="Uramoto M."/>
            <person name="Suzuki R."/>
            <person name="Koshino H."/>
            <person name="Kumano T."/>
            <person name="Panthee S."/>
            <person name="Dairi T."/>
            <person name="Ishikawa J."/>
            <person name="Ikeda H."/>
            <person name="Sakaki Y."/>
            <person name="Osada H."/>
        </authorList>
    </citation>
    <scope>NUCLEOTIDE SEQUENCE [LARGE SCALE GENOMIC DNA]</scope>
    <source>
        <strain evidence="2 3">SN-593</strain>
    </source>
</reference>
<evidence type="ECO:0000313" key="3">
    <source>
        <dbReference type="Proteomes" id="UP000595703"/>
    </source>
</evidence>
<feature type="transmembrane region" description="Helical" evidence="1">
    <location>
        <begin position="243"/>
        <end position="260"/>
    </location>
</feature>
<organism evidence="2 3">
    <name type="scientific">Actinacidiphila reveromycinica</name>
    <dbReference type="NCBI Taxonomy" id="659352"/>
    <lineage>
        <taxon>Bacteria</taxon>
        <taxon>Bacillati</taxon>
        <taxon>Actinomycetota</taxon>
        <taxon>Actinomycetes</taxon>
        <taxon>Kitasatosporales</taxon>
        <taxon>Streptomycetaceae</taxon>
        <taxon>Actinacidiphila</taxon>
    </lineage>
</organism>
<evidence type="ECO:0000313" key="2">
    <source>
        <dbReference type="EMBL" id="BBA97845.1"/>
    </source>
</evidence>
<keyword evidence="1" id="KW-0812">Transmembrane</keyword>
<feature type="transmembrane region" description="Helical" evidence="1">
    <location>
        <begin position="318"/>
        <end position="336"/>
    </location>
</feature>
<reference evidence="2 3" key="4">
    <citation type="journal article" date="2020" name="Sci. Rep.">
        <title>beta-carboline chemical signals induce reveromycin production through a LuxR family regulator in Streptomyces sp. SN-593.</title>
        <authorList>
            <person name="Panthee S."/>
            <person name="Kito N."/>
            <person name="Hayashi T."/>
            <person name="Shimizu T."/>
            <person name="Ishikawa J."/>
            <person name="Hamamoto H."/>
            <person name="Osada H."/>
            <person name="Takahashi S."/>
        </authorList>
    </citation>
    <scope>NUCLEOTIDE SEQUENCE [LARGE SCALE GENOMIC DNA]</scope>
    <source>
        <strain evidence="2 3">SN-593</strain>
    </source>
</reference>
<evidence type="ECO:0000256" key="1">
    <source>
        <dbReference type="SAM" id="Phobius"/>
    </source>
</evidence>
<reference evidence="2 3" key="1">
    <citation type="journal article" date="2010" name="J. Bacteriol.">
        <title>Biochemical characterization of a novel indole prenyltransferase from Streptomyces sp. SN-593.</title>
        <authorList>
            <person name="Takahashi S."/>
            <person name="Takagi H."/>
            <person name="Toyoda A."/>
            <person name="Uramoto M."/>
            <person name="Nogawa T."/>
            <person name="Ueki M."/>
            <person name="Sakaki Y."/>
            <person name="Osada H."/>
        </authorList>
    </citation>
    <scope>NUCLEOTIDE SEQUENCE [LARGE SCALE GENOMIC DNA]</scope>
    <source>
        <strain evidence="2 3">SN-593</strain>
    </source>
</reference>
<feature type="transmembrane region" description="Helical" evidence="1">
    <location>
        <begin position="42"/>
        <end position="65"/>
    </location>
</feature>
<gene>
    <name evidence="2" type="ORF">RVR_3786</name>
</gene>
<feature type="transmembrane region" description="Helical" evidence="1">
    <location>
        <begin position="401"/>
        <end position="418"/>
    </location>
</feature>
<dbReference type="AlphaFoldDB" id="A0A7U3UP77"/>